<dbReference type="AlphaFoldDB" id="A0A3M7QBF3"/>
<feature type="compositionally biased region" description="Low complexity" evidence="1">
    <location>
        <begin position="156"/>
        <end position="165"/>
    </location>
</feature>
<dbReference type="OrthoDB" id="10566434at2759"/>
<protein>
    <submittedName>
        <fullName evidence="2">Uncharacterized protein</fullName>
    </submittedName>
</protein>
<comment type="caution">
    <text evidence="2">The sequence shown here is derived from an EMBL/GenBank/DDBJ whole genome shotgun (WGS) entry which is preliminary data.</text>
</comment>
<sequence>MKFSHILTEPDPNYLKLISSLNDISSNYKKFNHHSIKDFGSKRKIDDKLIEQRRIAKEKLKISDRNFNLLFNKINLNYYPKEEDEECGQDELRKIKEIESTYSALPIIGTRSRRVSTSFVHLISEVLYHDDFIEQLLIEINGDNSEPESENEDTTSSDGIGSSDIQNFPKRTKRTKE</sequence>
<reference evidence="2 3" key="1">
    <citation type="journal article" date="2018" name="Sci. Rep.">
        <title>Genomic signatures of local adaptation to the degree of environmental predictability in rotifers.</title>
        <authorList>
            <person name="Franch-Gras L."/>
            <person name="Hahn C."/>
            <person name="Garcia-Roger E.M."/>
            <person name="Carmona M.J."/>
            <person name="Serra M."/>
            <person name="Gomez A."/>
        </authorList>
    </citation>
    <scope>NUCLEOTIDE SEQUENCE [LARGE SCALE GENOMIC DNA]</scope>
    <source>
        <strain evidence="2">HYR1</strain>
    </source>
</reference>
<gene>
    <name evidence="2" type="ORF">BpHYR1_051747</name>
</gene>
<keyword evidence="3" id="KW-1185">Reference proteome</keyword>
<name>A0A3M7QBF3_BRAPC</name>
<dbReference type="Proteomes" id="UP000276133">
    <property type="component" value="Unassembled WGS sequence"/>
</dbReference>
<feature type="region of interest" description="Disordered" evidence="1">
    <location>
        <begin position="141"/>
        <end position="177"/>
    </location>
</feature>
<evidence type="ECO:0000313" key="2">
    <source>
        <dbReference type="EMBL" id="RNA08288.1"/>
    </source>
</evidence>
<accession>A0A3M7QBF3</accession>
<proteinExistence type="predicted"/>
<evidence type="ECO:0000256" key="1">
    <source>
        <dbReference type="SAM" id="MobiDB-lite"/>
    </source>
</evidence>
<dbReference type="EMBL" id="REGN01006784">
    <property type="protein sequence ID" value="RNA08288.1"/>
    <property type="molecule type" value="Genomic_DNA"/>
</dbReference>
<evidence type="ECO:0000313" key="3">
    <source>
        <dbReference type="Proteomes" id="UP000276133"/>
    </source>
</evidence>
<organism evidence="2 3">
    <name type="scientific">Brachionus plicatilis</name>
    <name type="common">Marine rotifer</name>
    <name type="synonym">Brachionus muelleri</name>
    <dbReference type="NCBI Taxonomy" id="10195"/>
    <lineage>
        <taxon>Eukaryota</taxon>
        <taxon>Metazoa</taxon>
        <taxon>Spiralia</taxon>
        <taxon>Gnathifera</taxon>
        <taxon>Rotifera</taxon>
        <taxon>Eurotatoria</taxon>
        <taxon>Monogononta</taxon>
        <taxon>Pseudotrocha</taxon>
        <taxon>Ploima</taxon>
        <taxon>Brachionidae</taxon>
        <taxon>Brachionus</taxon>
    </lineage>
</organism>
<feature type="compositionally biased region" description="Acidic residues" evidence="1">
    <location>
        <begin position="145"/>
        <end position="155"/>
    </location>
</feature>